<comment type="caution">
    <text evidence="1">The sequence shown here is derived from an EMBL/GenBank/DDBJ whole genome shotgun (WGS) entry which is preliminary data.</text>
</comment>
<dbReference type="STRING" id="1797516.A3D26_04245"/>
<reference evidence="1 2" key="1">
    <citation type="journal article" date="2016" name="Nat. Commun.">
        <title>Thousands of microbial genomes shed light on interconnected biogeochemical processes in an aquifer system.</title>
        <authorList>
            <person name="Anantharaman K."/>
            <person name="Brown C.T."/>
            <person name="Hug L.A."/>
            <person name="Sharon I."/>
            <person name="Castelle C.J."/>
            <person name="Probst A.J."/>
            <person name="Thomas B.C."/>
            <person name="Singh A."/>
            <person name="Wilkins M.J."/>
            <person name="Karaoz U."/>
            <person name="Brodie E.L."/>
            <person name="Williams K.H."/>
            <person name="Hubbard S.S."/>
            <person name="Banfield J.F."/>
        </authorList>
    </citation>
    <scope>NUCLEOTIDE SEQUENCE [LARGE SCALE GENOMIC DNA]</scope>
</reference>
<dbReference type="AlphaFoldDB" id="A0A1G1V7G1"/>
<dbReference type="InterPro" id="IPR014942">
    <property type="entry name" value="AbiEii"/>
</dbReference>
<protein>
    <recommendedName>
        <fullName evidence="3">Nucleotidyl transferase AbiEii/AbiGii toxin family protein</fullName>
    </recommendedName>
</protein>
<sequence length="219" mass="25848">MAKTILTEEQQLLLNLISQQKDIASNFYLSGGTALAEYYLQHRLSEDLDFFSMEEVDPMAIRVSLKKVQKRAEITKIDFQQSFNRNLFFLHYKDGIVKMEFTYYPFTQIEQPQIVNNIKVDSLIDIAANKTFTIYQQPSSRHFIDLYLIIKTKGWKFKDLIKKARAKFDSPIDPIQMGQQLLKVSEVLDYPVMIIELLEKEWQDFWMQEARSLKEEALE</sequence>
<proteinExistence type="predicted"/>
<accession>A0A1G1V7G1</accession>
<dbReference type="Pfam" id="PF08843">
    <property type="entry name" value="AbiEii"/>
    <property type="match status" value="1"/>
</dbReference>
<dbReference type="Proteomes" id="UP000178319">
    <property type="component" value="Unassembled WGS sequence"/>
</dbReference>
<organism evidence="1 2">
    <name type="scientific">Candidatus Blackburnbacteria bacterium RIFCSPHIGHO2_02_FULL_44_20</name>
    <dbReference type="NCBI Taxonomy" id="1797516"/>
    <lineage>
        <taxon>Bacteria</taxon>
        <taxon>Candidatus Blackburniibacteriota</taxon>
    </lineage>
</organism>
<dbReference type="EMBL" id="MHBZ01000021">
    <property type="protein sequence ID" value="OGY11221.1"/>
    <property type="molecule type" value="Genomic_DNA"/>
</dbReference>
<evidence type="ECO:0000313" key="2">
    <source>
        <dbReference type="Proteomes" id="UP000178319"/>
    </source>
</evidence>
<name>A0A1G1V7G1_9BACT</name>
<evidence type="ECO:0008006" key="3">
    <source>
        <dbReference type="Google" id="ProtNLM"/>
    </source>
</evidence>
<evidence type="ECO:0000313" key="1">
    <source>
        <dbReference type="EMBL" id="OGY11221.1"/>
    </source>
</evidence>
<gene>
    <name evidence="1" type="ORF">A3D26_04245</name>
</gene>
<dbReference type="Gene3D" id="3.10.450.620">
    <property type="entry name" value="JHP933, nucleotidyltransferase-like core domain"/>
    <property type="match status" value="1"/>
</dbReference>